<dbReference type="EMBL" id="CBSW010000027">
    <property type="protein sequence ID" value="CDG95357.1"/>
    <property type="molecule type" value="Genomic_DNA"/>
</dbReference>
<gene>
    <name evidence="1" type="ORF">XBP1_1220002</name>
</gene>
<dbReference type="AlphaFoldDB" id="A0A077NAT7"/>
<dbReference type="Proteomes" id="UP000028511">
    <property type="component" value="Unassembled WGS sequence"/>
</dbReference>
<proteinExistence type="predicted"/>
<accession>A0A077NAT7</accession>
<name>A0A077NAT7_XENBV</name>
<comment type="caution">
    <text evidence="1">The sequence shown here is derived from an EMBL/GenBank/DDBJ whole genome shotgun (WGS) entry which is preliminary data.</text>
</comment>
<reference evidence="1" key="1">
    <citation type="submission" date="2013-07" db="EMBL/GenBank/DDBJ databases">
        <title>Sub-species coevolution in mutualistic symbiosis.</title>
        <authorList>
            <person name="Murfin K."/>
            <person name="Klassen J."/>
            <person name="Lee M."/>
            <person name="Forst S."/>
            <person name="Stock P."/>
            <person name="Goodrich-Blair H."/>
        </authorList>
    </citation>
    <scope>NUCLEOTIDE SEQUENCE [LARGE SCALE GENOMIC DNA]</scope>
    <source>
        <strain evidence="1">Puntauvense</strain>
    </source>
</reference>
<protein>
    <submittedName>
        <fullName evidence="1">Uncharacterized protein</fullName>
    </submittedName>
</protein>
<sequence length="54" mass="6058">MAQFQSDKFLADRANWDLKAHLSGDTHFDYNSLIFNQTTDLASACPTPCAQLTH</sequence>
<dbReference type="HOGENOM" id="CLU_204744_0_0_6"/>
<evidence type="ECO:0000313" key="1">
    <source>
        <dbReference type="EMBL" id="CDG95357.1"/>
    </source>
</evidence>
<organism evidence="1 2">
    <name type="scientific">Xenorhabdus bovienii str. puntauvense</name>
    <dbReference type="NCBI Taxonomy" id="1398201"/>
    <lineage>
        <taxon>Bacteria</taxon>
        <taxon>Pseudomonadati</taxon>
        <taxon>Pseudomonadota</taxon>
        <taxon>Gammaproteobacteria</taxon>
        <taxon>Enterobacterales</taxon>
        <taxon>Morganellaceae</taxon>
        <taxon>Xenorhabdus</taxon>
    </lineage>
</organism>
<evidence type="ECO:0000313" key="2">
    <source>
        <dbReference type="Proteomes" id="UP000028511"/>
    </source>
</evidence>